<dbReference type="RefSeq" id="WP_011526356.1">
    <property type="nucleotide sequence ID" value="NC_008011.1"/>
</dbReference>
<dbReference type="EMBL" id="AM180252">
    <property type="protein sequence ID" value="CAJ54327.1"/>
    <property type="molecule type" value="Genomic_DNA"/>
</dbReference>
<dbReference type="InterPro" id="IPR055259">
    <property type="entry name" value="YkvP/CgeB_Glyco_trans-like"/>
</dbReference>
<reference evidence="2 3" key="1">
    <citation type="submission" date="2005-11" db="EMBL/GenBank/DDBJ databases">
        <title>The complete genome sequence of Lawsonia intracellularis: the causative agent of proliferative enteropathy.</title>
        <authorList>
            <person name="Kaur K."/>
            <person name="Zhang Q."/>
            <person name="Beckler D."/>
            <person name="Munir S."/>
            <person name="Li L."/>
            <person name="Kinsley K."/>
            <person name="Herron L."/>
            <person name="Peterson A."/>
            <person name="May B."/>
            <person name="Singh S."/>
            <person name="Gebhart C."/>
            <person name="Kapur V."/>
        </authorList>
    </citation>
    <scope>NUCLEOTIDE SEQUENCE [LARGE SCALE GENOMIC DNA]</scope>
    <source>
        <strain evidence="2 3">PHE/MN1-00</strain>
    </source>
</reference>
<evidence type="ECO:0000313" key="2">
    <source>
        <dbReference type="EMBL" id="CAJ54327.1"/>
    </source>
</evidence>
<dbReference type="STRING" id="363253.LI0271"/>
<evidence type="ECO:0000313" key="3">
    <source>
        <dbReference type="Proteomes" id="UP000002430"/>
    </source>
</evidence>
<accession>Q1MRP9</accession>
<name>Q1MRP9_LAWIP</name>
<dbReference type="eggNOG" id="COG4641">
    <property type="taxonomic scope" value="Bacteria"/>
</dbReference>
<dbReference type="Proteomes" id="UP000002430">
    <property type="component" value="Chromosome"/>
</dbReference>
<dbReference type="OrthoDB" id="9179708at2"/>
<evidence type="ECO:0000259" key="1">
    <source>
        <dbReference type="Pfam" id="PF13524"/>
    </source>
</evidence>
<dbReference type="AlphaFoldDB" id="Q1MRP9"/>
<keyword evidence="3" id="KW-1185">Reference proteome</keyword>
<dbReference type="Pfam" id="PF13524">
    <property type="entry name" value="Glyco_trans_1_2"/>
    <property type="match status" value="1"/>
</dbReference>
<dbReference type="HOGENOM" id="CLU_033615_1_0_7"/>
<protein>
    <recommendedName>
        <fullName evidence="1">Spore protein YkvP/CgeB glycosyl transferase-like domain-containing protein</fullName>
    </recommendedName>
</protein>
<organism evidence="2 3">
    <name type="scientific">Lawsonia intracellularis (strain PHE/MN1-00)</name>
    <dbReference type="NCBI Taxonomy" id="363253"/>
    <lineage>
        <taxon>Bacteria</taxon>
        <taxon>Pseudomonadati</taxon>
        <taxon>Thermodesulfobacteriota</taxon>
        <taxon>Desulfovibrionia</taxon>
        <taxon>Desulfovibrionales</taxon>
        <taxon>Desulfovibrionaceae</taxon>
        <taxon>Lawsonia</taxon>
    </lineage>
</organism>
<proteinExistence type="predicted"/>
<gene>
    <name evidence="2" type="ordered locus">LI0271</name>
</gene>
<sequence length="526" mass="60903">MSSLYCNITYNDRKVVFDELGRKKTLASGKDDFVDLFGNSIKQISFDNHPILLLGIGPFPNAWQQLFINQEENKKIFWIESPLFEKQMPEEWHKCIPAHWKKISLKELLELHTFLKLSDCRIYRYLPSYRLFSTFWGMVVGKLQLTHLNYAPSLSSSSIILSGTEKELLTYELNIACQQIGFTPLYFPHQGTLSQLCQIVKEQQPSLFLSINLQGLDSEGYFFYLLQAAKIPVAIWLVDNPWHVLSKLRSPWWKEATLFTTDHSFIYELHKHGAQNVYALPLAAWTKTLLPNSTNSTIHSLNPLVFIGNASFPNKKKFFSGLQLPSSIISQAKLQLNNNDPPHVHWWVKKLAIKQYWPDKKIRLAGLGAEECSLLKRQLWLTIAAEKGLTLFGNPEWKYLLPPKTDVRSPIDYYKTVPHVYNQAKYTLNVTSLLLPKGLTQRHFDVWMFDGFLITDATPGLSLFPKELTEFIAIQSAKDLHSCIERFEKDTTLRLHLMHAWKKHLIDFHLYSNRLQNILSLLQINI</sequence>
<dbReference type="KEGG" id="lip:LI0271"/>
<feature type="domain" description="Spore protein YkvP/CgeB glycosyl transferase-like" evidence="1">
    <location>
        <begin position="380"/>
        <end position="519"/>
    </location>
</feature>